<gene>
    <name evidence="2" type="primary">RvY_18628-1</name>
    <name evidence="2" type="synonym">RvY_18628.1</name>
    <name evidence="2" type="ORF">RvY_18628</name>
</gene>
<keyword evidence="1" id="KW-1133">Transmembrane helix</keyword>
<evidence type="ECO:0000313" key="3">
    <source>
        <dbReference type="Proteomes" id="UP000186922"/>
    </source>
</evidence>
<proteinExistence type="predicted"/>
<keyword evidence="1" id="KW-0472">Membrane</keyword>
<feature type="transmembrane region" description="Helical" evidence="1">
    <location>
        <begin position="20"/>
        <end position="41"/>
    </location>
</feature>
<sequence>MPKRDALLSITKNHPTIFEFHEFVTITSWIMQLLLNAVLLFKMYKRLTLHGRVMDLVVSKFTGRGSFIALRRRSSWLGV</sequence>
<dbReference type="AlphaFoldDB" id="A0A1D1W6H1"/>
<evidence type="ECO:0000313" key="2">
    <source>
        <dbReference type="EMBL" id="GAV09022.1"/>
    </source>
</evidence>
<dbReference type="EMBL" id="BDGG01000020">
    <property type="protein sequence ID" value="GAV09022.1"/>
    <property type="molecule type" value="Genomic_DNA"/>
</dbReference>
<evidence type="ECO:0000256" key="1">
    <source>
        <dbReference type="SAM" id="Phobius"/>
    </source>
</evidence>
<protein>
    <submittedName>
        <fullName evidence="2">Uncharacterized protein</fullName>
    </submittedName>
</protein>
<keyword evidence="1" id="KW-0812">Transmembrane</keyword>
<name>A0A1D1W6H1_RAMVA</name>
<dbReference type="Proteomes" id="UP000186922">
    <property type="component" value="Unassembled WGS sequence"/>
</dbReference>
<keyword evidence="3" id="KW-1185">Reference proteome</keyword>
<organism evidence="2 3">
    <name type="scientific">Ramazzottius varieornatus</name>
    <name type="common">Water bear</name>
    <name type="synonym">Tardigrade</name>
    <dbReference type="NCBI Taxonomy" id="947166"/>
    <lineage>
        <taxon>Eukaryota</taxon>
        <taxon>Metazoa</taxon>
        <taxon>Ecdysozoa</taxon>
        <taxon>Tardigrada</taxon>
        <taxon>Eutardigrada</taxon>
        <taxon>Parachela</taxon>
        <taxon>Hypsibioidea</taxon>
        <taxon>Ramazzottiidae</taxon>
        <taxon>Ramazzottius</taxon>
    </lineage>
</organism>
<comment type="caution">
    <text evidence="2">The sequence shown here is derived from an EMBL/GenBank/DDBJ whole genome shotgun (WGS) entry which is preliminary data.</text>
</comment>
<accession>A0A1D1W6H1</accession>
<reference evidence="2 3" key="1">
    <citation type="journal article" date="2016" name="Nat. Commun.">
        <title>Extremotolerant tardigrade genome and improved radiotolerance of human cultured cells by tardigrade-unique protein.</title>
        <authorList>
            <person name="Hashimoto T."/>
            <person name="Horikawa D.D."/>
            <person name="Saito Y."/>
            <person name="Kuwahara H."/>
            <person name="Kozuka-Hata H."/>
            <person name="Shin-I T."/>
            <person name="Minakuchi Y."/>
            <person name="Ohishi K."/>
            <person name="Motoyama A."/>
            <person name="Aizu T."/>
            <person name="Enomoto A."/>
            <person name="Kondo K."/>
            <person name="Tanaka S."/>
            <person name="Hara Y."/>
            <person name="Koshikawa S."/>
            <person name="Sagara H."/>
            <person name="Miura T."/>
            <person name="Yokobori S."/>
            <person name="Miyagawa K."/>
            <person name="Suzuki Y."/>
            <person name="Kubo T."/>
            <person name="Oyama M."/>
            <person name="Kohara Y."/>
            <person name="Fujiyama A."/>
            <person name="Arakawa K."/>
            <person name="Katayama T."/>
            <person name="Toyoda A."/>
            <person name="Kunieda T."/>
        </authorList>
    </citation>
    <scope>NUCLEOTIDE SEQUENCE [LARGE SCALE GENOMIC DNA]</scope>
    <source>
        <strain evidence="2 3">YOKOZUNA-1</strain>
    </source>
</reference>